<comment type="caution">
    <text evidence="1">The sequence shown here is derived from an EMBL/GenBank/DDBJ whole genome shotgun (WGS) entry which is preliminary data.</text>
</comment>
<dbReference type="EMBL" id="DQSV01000034">
    <property type="protein sequence ID" value="HIP16989.1"/>
    <property type="molecule type" value="Genomic_DNA"/>
</dbReference>
<gene>
    <name evidence="1" type="ORF">EYG76_01615</name>
</gene>
<accession>A0A833DQ19</accession>
<protein>
    <recommendedName>
        <fullName evidence="3">TIM-barrel protein</fullName>
    </recommendedName>
</protein>
<dbReference type="InterPro" id="IPR005270">
    <property type="entry name" value="tRNA_dU_NifR3-rel"/>
</dbReference>
<dbReference type="InterPro" id="IPR013785">
    <property type="entry name" value="Aldolase_TIM"/>
</dbReference>
<evidence type="ECO:0008006" key="3">
    <source>
        <dbReference type="Google" id="ProtNLM"/>
    </source>
</evidence>
<sequence>MAGITNGDFCKKYRDLFGIVTIGAYNLDNATLSASKEIAKRGRREFLYDISKLKKVIKRDILEGKKSNSLVSVNIRFKDFNEAEDTIKLIDKYGDIIEINCHCRQNEITKLGLGQELLKKENNHVLKDFLKEITELNLKTPVFLKIRANFIPVDELIYNLNKVRKYFDGLHVDCFNPGKDYPDLNYLEKIRENFKEKIIVGNNSINSIEDGKNMLKYSDMVSVARCVLSNNVHWIPEFNKYILNREIE</sequence>
<dbReference type="SUPFAM" id="SSF51395">
    <property type="entry name" value="FMN-linked oxidoreductases"/>
    <property type="match status" value="1"/>
</dbReference>
<dbReference type="Gene3D" id="3.20.20.70">
    <property type="entry name" value="Aldolase class I"/>
    <property type="match status" value="1"/>
</dbReference>
<evidence type="ECO:0000313" key="1">
    <source>
        <dbReference type="EMBL" id="HIP16989.1"/>
    </source>
</evidence>
<dbReference type="Proteomes" id="UP000605144">
    <property type="component" value="Unassembled WGS sequence"/>
</dbReference>
<dbReference type="PANTHER" id="PTHR11082:SF36">
    <property type="entry name" value="DUS-LIKE FMN-BINDING DOMAIN-CONTAINING PROTEIN"/>
    <property type="match status" value="1"/>
</dbReference>
<dbReference type="PANTHER" id="PTHR11082">
    <property type="entry name" value="TRNA-DIHYDROURIDINE SYNTHASE"/>
    <property type="match status" value="1"/>
</dbReference>
<dbReference type="NCBIfam" id="TIGR00736">
    <property type="entry name" value="nifR3_rel_arch"/>
    <property type="match status" value="1"/>
</dbReference>
<organism evidence="1 2">
    <name type="scientific">Methanothermococcus okinawensis</name>
    <dbReference type="NCBI Taxonomy" id="155863"/>
    <lineage>
        <taxon>Archaea</taxon>
        <taxon>Methanobacteriati</taxon>
        <taxon>Methanobacteriota</taxon>
        <taxon>Methanomada group</taxon>
        <taxon>Methanococci</taxon>
        <taxon>Methanococcales</taxon>
        <taxon>Methanococcaceae</taxon>
        <taxon>Methanothermococcus</taxon>
    </lineage>
</organism>
<proteinExistence type="predicted"/>
<name>A0A833DQ19_9EURY</name>
<evidence type="ECO:0000313" key="2">
    <source>
        <dbReference type="Proteomes" id="UP000605144"/>
    </source>
</evidence>
<dbReference type="AlphaFoldDB" id="A0A833DQ19"/>
<reference evidence="1" key="1">
    <citation type="journal article" date="2020" name="ISME J.">
        <title>Gammaproteobacteria mediating utilization of methyl-, sulfur- and petroleum organic compounds in deep ocean hydrothermal plumes.</title>
        <authorList>
            <person name="Zhou Z."/>
            <person name="Liu Y."/>
            <person name="Pan J."/>
            <person name="Cron B.R."/>
            <person name="Toner B.M."/>
            <person name="Anantharaman K."/>
            <person name="Breier J.A."/>
            <person name="Dick G.J."/>
            <person name="Li M."/>
        </authorList>
    </citation>
    <scope>NUCLEOTIDE SEQUENCE</scope>
    <source>
        <strain evidence="1">SZUA-1385</strain>
    </source>
</reference>